<dbReference type="PANTHER" id="PTHR30040:SF2">
    <property type="entry name" value="FAD:PROTEIN FMN TRANSFERASE"/>
    <property type="match status" value="1"/>
</dbReference>
<feature type="binding site" evidence="11">
    <location>
        <position position="274"/>
    </location>
    <ligand>
        <name>Mg(2+)</name>
        <dbReference type="ChEBI" id="CHEBI:18420"/>
    </ligand>
</feature>
<protein>
    <recommendedName>
        <fullName evidence="2 10">FAD:protein FMN transferase</fullName>
        <ecNumber evidence="1 10">2.7.1.180</ecNumber>
    </recommendedName>
    <alternativeName>
        <fullName evidence="8 10">Flavin transferase</fullName>
    </alternativeName>
</protein>
<evidence type="ECO:0000256" key="4">
    <source>
        <dbReference type="ARBA" id="ARBA00022679"/>
    </source>
</evidence>
<keyword evidence="4 10" id="KW-0808">Transferase</keyword>
<comment type="catalytic activity">
    <reaction evidence="9 10">
        <text>L-threonyl-[protein] + FAD = FMN-L-threonyl-[protein] + AMP + H(+)</text>
        <dbReference type="Rhea" id="RHEA:36847"/>
        <dbReference type="Rhea" id="RHEA-COMP:11060"/>
        <dbReference type="Rhea" id="RHEA-COMP:11061"/>
        <dbReference type="ChEBI" id="CHEBI:15378"/>
        <dbReference type="ChEBI" id="CHEBI:30013"/>
        <dbReference type="ChEBI" id="CHEBI:57692"/>
        <dbReference type="ChEBI" id="CHEBI:74257"/>
        <dbReference type="ChEBI" id="CHEBI:456215"/>
        <dbReference type="EC" id="2.7.1.180"/>
    </reaction>
</comment>
<dbReference type="AlphaFoldDB" id="A0A1H6CMU2"/>
<evidence type="ECO:0000256" key="3">
    <source>
        <dbReference type="ARBA" id="ARBA00022630"/>
    </source>
</evidence>
<keyword evidence="7 10" id="KW-0460">Magnesium</keyword>
<keyword evidence="13" id="KW-1185">Reference proteome</keyword>
<keyword evidence="3 10" id="KW-0285">Flavoprotein</keyword>
<keyword evidence="5 10" id="KW-0479">Metal-binding</keyword>
<evidence type="ECO:0000256" key="2">
    <source>
        <dbReference type="ARBA" id="ARBA00016337"/>
    </source>
</evidence>
<evidence type="ECO:0000256" key="11">
    <source>
        <dbReference type="PIRSR" id="PIRSR006268-2"/>
    </source>
</evidence>
<sequence length="325" mass="36279">MLIGCCALAQQPITALQRFELYGQAQGTTYTISYYDEKPRVNQSAIDSIFAVIDRSMSLYKEGSLINQFNANDTKRIAMDPHMATVIKKSFAIHKESKGQFDITVKPLVSLWGFGPDNRQDLPDATAIANAMKTVGMKKLRVRGNSLLKRVPSLQIDLNGIAQGYTVDVLHDYLMAKNITQFIVEVGGEIRAHGEKPDGTPFRVLIDRPESAGNTISHVVELRNKAITTSGSYEKFRQVKDYTFSHHIDPRTGYPIKSSTIAVTVIAETAMDADAYDNVFMAMNPRDAITFANSKNIIDIYLLYLEEGQVKEGYSKGFKKYLLTD</sequence>
<dbReference type="EMBL" id="FNUT01000017">
    <property type="protein sequence ID" value="SEG74282.1"/>
    <property type="molecule type" value="Genomic_DNA"/>
</dbReference>
<dbReference type="InterPro" id="IPR024932">
    <property type="entry name" value="ApbE"/>
</dbReference>
<evidence type="ECO:0000256" key="5">
    <source>
        <dbReference type="ARBA" id="ARBA00022723"/>
    </source>
</evidence>
<proteinExistence type="inferred from homology"/>
<organism evidence="12 13">
    <name type="scientific">Sphingobacterium lactis</name>
    <dbReference type="NCBI Taxonomy" id="797291"/>
    <lineage>
        <taxon>Bacteria</taxon>
        <taxon>Pseudomonadati</taxon>
        <taxon>Bacteroidota</taxon>
        <taxon>Sphingobacteriia</taxon>
        <taxon>Sphingobacteriales</taxon>
        <taxon>Sphingobacteriaceae</taxon>
        <taxon>Sphingobacterium</taxon>
    </lineage>
</organism>
<keyword evidence="6 10" id="KW-0274">FAD</keyword>
<evidence type="ECO:0000256" key="6">
    <source>
        <dbReference type="ARBA" id="ARBA00022827"/>
    </source>
</evidence>
<dbReference type="PANTHER" id="PTHR30040">
    <property type="entry name" value="THIAMINE BIOSYNTHESIS LIPOPROTEIN APBE"/>
    <property type="match status" value="1"/>
</dbReference>
<keyword evidence="12" id="KW-0449">Lipoprotein</keyword>
<dbReference type="SUPFAM" id="SSF143631">
    <property type="entry name" value="ApbE-like"/>
    <property type="match status" value="1"/>
</dbReference>
<evidence type="ECO:0000256" key="1">
    <source>
        <dbReference type="ARBA" id="ARBA00011955"/>
    </source>
</evidence>
<dbReference type="Proteomes" id="UP000236731">
    <property type="component" value="Unassembled WGS sequence"/>
</dbReference>
<name>A0A1H6CMU2_9SPHI</name>
<dbReference type="GO" id="GO:0016740">
    <property type="term" value="F:transferase activity"/>
    <property type="evidence" value="ECO:0007669"/>
    <property type="project" value="UniProtKB-UniRule"/>
</dbReference>
<dbReference type="EC" id="2.7.1.180" evidence="1 10"/>
<dbReference type="RefSeq" id="WP_234993284.1">
    <property type="nucleotide sequence ID" value="NZ_CP049246.1"/>
</dbReference>
<comment type="cofactor">
    <cofactor evidence="11">
        <name>Mg(2+)</name>
        <dbReference type="ChEBI" id="CHEBI:18420"/>
    </cofactor>
    <cofactor evidence="11">
        <name>Mn(2+)</name>
        <dbReference type="ChEBI" id="CHEBI:29035"/>
    </cofactor>
    <text evidence="11">Magnesium. Can also use manganese.</text>
</comment>
<dbReference type="Gene3D" id="3.10.520.10">
    <property type="entry name" value="ApbE-like domains"/>
    <property type="match status" value="1"/>
</dbReference>
<dbReference type="GO" id="GO:0046872">
    <property type="term" value="F:metal ion binding"/>
    <property type="evidence" value="ECO:0007669"/>
    <property type="project" value="UniProtKB-UniRule"/>
</dbReference>
<dbReference type="Pfam" id="PF02424">
    <property type="entry name" value="ApbE"/>
    <property type="match status" value="1"/>
</dbReference>
<dbReference type="PIRSF" id="PIRSF006268">
    <property type="entry name" value="ApbE"/>
    <property type="match status" value="1"/>
</dbReference>
<feature type="binding site" evidence="11">
    <location>
        <position position="160"/>
    </location>
    <ligand>
        <name>Mg(2+)</name>
        <dbReference type="ChEBI" id="CHEBI:18420"/>
    </ligand>
</feature>
<dbReference type="InterPro" id="IPR003374">
    <property type="entry name" value="ApbE-like_sf"/>
</dbReference>
<evidence type="ECO:0000256" key="9">
    <source>
        <dbReference type="ARBA" id="ARBA00048540"/>
    </source>
</evidence>
<evidence type="ECO:0000313" key="12">
    <source>
        <dbReference type="EMBL" id="SEG74282.1"/>
    </source>
</evidence>
<reference evidence="13" key="1">
    <citation type="submission" date="2016-10" db="EMBL/GenBank/DDBJ databases">
        <authorList>
            <person name="Varghese N."/>
            <person name="Submissions S."/>
        </authorList>
    </citation>
    <scope>NUCLEOTIDE SEQUENCE [LARGE SCALE GENOMIC DNA]</scope>
    <source>
        <strain evidence="13">DSM 22361</strain>
    </source>
</reference>
<comment type="similarity">
    <text evidence="10">Belongs to the ApbE family.</text>
</comment>
<evidence type="ECO:0000256" key="10">
    <source>
        <dbReference type="PIRNR" id="PIRNR006268"/>
    </source>
</evidence>
<evidence type="ECO:0000256" key="7">
    <source>
        <dbReference type="ARBA" id="ARBA00022842"/>
    </source>
</evidence>
<gene>
    <name evidence="12" type="ORF">SAMN05421877_11729</name>
</gene>
<evidence type="ECO:0000313" key="13">
    <source>
        <dbReference type="Proteomes" id="UP000236731"/>
    </source>
</evidence>
<accession>A0A1H6CMU2</accession>
<evidence type="ECO:0000256" key="8">
    <source>
        <dbReference type="ARBA" id="ARBA00031306"/>
    </source>
</evidence>